<evidence type="ECO:0000256" key="3">
    <source>
        <dbReference type="ARBA" id="ARBA00023242"/>
    </source>
</evidence>
<dbReference type="RefSeq" id="XP_013335804.1">
    <property type="nucleotide sequence ID" value="XM_013480350.1"/>
</dbReference>
<sequence length="298" mass="35548">MAAIGMPPHILALFAARKPLDPFPAFKSKHPRRYIGLSDYVKKFELTPPPAPIPFESPRQRKQRIKRTKLLQHLQQQQQLVELYKPLQDKNIQGDPFCTLFIGKLSYDTTEKKLKREFEVYGQIKRIKIITNKEGKSRGYAFIEYFNDKDMKEAYKKGDGTKIDNKRILVDVERARTVPGWLPRRLGGGRGPPRGAGKNQPDLSTLVAQINNPNNNNNNNNNINKDKERDKEKDREREKERDRDRDRDRERERERDRDRDRDRHRDRDRGGDRGDRRRRSRSRSREKRRDDRDRDRRR</sequence>
<feature type="compositionally biased region" description="Low complexity" evidence="6">
    <location>
        <begin position="210"/>
        <end position="223"/>
    </location>
</feature>
<dbReference type="Pfam" id="PF12220">
    <property type="entry name" value="U1snRNP70_N"/>
    <property type="match status" value="1"/>
</dbReference>
<feature type="region of interest" description="Disordered" evidence="6">
    <location>
        <begin position="181"/>
        <end position="298"/>
    </location>
</feature>
<keyword evidence="9" id="KW-1185">Reference proteome</keyword>
<dbReference type="PANTHER" id="PTHR13952">
    <property type="entry name" value="U1 SMALL NUCLEAR RIBONUCLEOPROTEIN 70 KD"/>
    <property type="match status" value="1"/>
</dbReference>
<dbReference type="GO" id="GO:0005685">
    <property type="term" value="C:U1 snRNP"/>
    <property type="evidence" value="ECO:0007669"/>
    <property type="project" value="TreeGrafter"/>
</dbReference>
<dbReference type="GO" id="GO:0071004">
    <property type="term" value="C:U2-type prespliceosome"/>
    <property type="evidence" value="ECO:0007669"/>
    <property type="project" value="TreeGrafter"/>
</dbReference>
<dbReference type="GO" id="GO:0000398">
    <property type="term" value="P:mRNA splicing, via spliceosome"/>
    <property type="evidence" value="ECO:0007669"/>
    <property type="project" value="TreeGrafter"/>
</dbReference>
<proteinExistence type="predicted"/>
<dbReference type="SUPFAM" id="SSF54928">
    <property type="entry name" value="RNA-binding domain, RBD"/>
    <property type="match status" value="1"/>
</dbReference>
<protein>
    <submittedName>
        <fullName evidence="8">U1 small nuclear ribonucleoprotein, putative</fullName>
    </submittedName>
</protein>
<feature type="compositionally biased region" description="Basic and acidic residues" evidence="6">
    <location>
        <begin position="224"/>
        <end position="275"/>
    </location>
</feature>
<dbReference type="Proteomes" id="UP000030763">
    <property type="component" value="Unassembled WGS sequence"/>
</dbReference>
<dbReference type="FunFam" id="3.30.70.330:FF:000132">
    <property type="entry name" value="Small nuclear ribonucleoprotein U11/U12 subunit 35"/>
    <property type="match status" value="1"/>
</dbReference>
<evidence type="ECO:0000256" key="6">
    <source>
        <dbReference type="SAM" id="MobiDB-lite"/>
    </source>
</evidence>
<dbReference type="OMA" id="PPKFYDG"/>
<keyword evidence="2 5" id="KW-0694">RNA-binding</keyword>
<feature type="domain" description="RRM" evidence="7">
    <location>
        <begin position="98"/>
        <end position="175"/>
    </location>
</feature>
<evidence type="ECO:0000313" key="9">
    <source>
        <dbReference type="Proteomes" id="UP000030763"/>
    </source>
</evidence>
<comment type="subcellular location">
    <subcellularLocation>
        <location evidence="1">Nucleus</location>
    </subcellularLocation>
</comment>
<dbReference type="InterPro" id="IPR022023">
    <property type="entry name" value="U1snRNP70_N"/>
</dbReference>
<organism evidence="8 9">
    <name type="scientific">Eimeria maxima</name>
    <name type="common">Coccidian parasite</name>
    <dbReference type="NCBI Taxonomy" id="5804"/>
    <lineage>
        <taxon>Eukaryota</taxon>
        <taxon>Sar</taxon>
        <taxon>Alveolata</taxon>
        <taxon>Apicomplexa</taxon>
        <taxon>Conoidasida</taxon>
        <taxon>Coccidia</taxon>
        <taxon>Eucoccidiorida</taxon>
        <taxon>Eimeriorina</taxon>
        <taxon>Eimeriidae</taxon>
        <taxon>Eimeria</taxon>
    </lineage>
</organism>
<dbReference type="GO" id="GO:0030619">
    <property type="term" value="F:U1 snRNA binding"/>
    <property type="evidence" value="ECO:0007669"/>
    <property type="project" value="InterPro"/>
</dbReference>
<dbReference type="InterPro" id="IPR034143">
    <property type="entry name" value="snRNP70_RRM"/>
</dbReference>
<dbReference type="GO" id="GO:0003729">
    <property type="term" value="F:mRNA binding"/>
    <property type="evidence" value="ECO:0007669"/>
    <property type="project" value="TreeGrafter"/>
</dbReference>
<dbReference type="InterPro" id="IPR035979">
    <property type="entry name" value="RBD_domain_sf"/>
</dbReference>
<dbReference type="InterPro" id="IPR000504">
    <property type="entry name" value="RRM_dom"/>
</dbReference>
<feature type="compositionally biased region" description="Basic residues" evidence="6">
    <location>
        <begin position="276"/>
        <end position="286"/>
    </location>
</feature>
<evidence type="ECO:0000259" key="7">
    <source>
        <dbReference type="PROSITE" id="PS50102"/>
    </source>
</evidence>
<dbReference type="SMART" id="SM00360">
    <property type="entry name" value="RRM"/>
    <property type="match status" value="1"/>
</dbReference>
<dbReference type="Pfam" id="PF00076">
    <property type="entry name" value="RRM_1"/>
    <property type="match status" value="1"/>
</dbReference>
<dbReference type="OrthoDB" id="272703at2759"/>
<reference evidence="8" key="2">
    <citation type="submission" date="2013-10" db="EMBL/GenBank/DDBJ databases">
        <authorList>
            <person name="Aslett M."/>
        </authorList>
    </citation>
    <scope>NUCLEOTIDE SEQUENCE [LARGE SCALE GENOMIC DNA]</scope>
    <source>
        <strain evidence="8">Weybridge</strain>
    </source>
</reference>
<dbReference type="PROSITE" id="PS50102">
    <property type="entry name" value="RRM"/>
    <property type="match status" value="1"/>
</dbReference>
<dbReference type="InterPro" id="IPR051183">
    <property type="entry name" value="U1_U11-U12_snRNP_70-35kDa"/>
</dbReference>
<dbReference type="GO" id="GO:0071011">
    <property type="term" value="C:precatalytic spliceosome"/>
    <property type="evidence" value="ECO:0007669"/>
    <property type="project" value="TreeGrafter"/>
</dbReference>
<evidence type="ECO:0000256" key="4">
    <source>
        <dbReference type="ARBA" id="ARBA00023274"/>
    </source>
</evidence>
<reference evidence="8" key="1">
    <citation type="submission" date="2013-10" db="EMBL/GenBank/DDBJ databases">
        <title>Genomic analysis of the causative agents of coccidiosis in chickens.</title>
        <authorList>
            <person name="Reid A.J."/>
            <person name="Blake D."/>
            <person name="Billington K."/>
            <person name="Browne H."/>
            <person name="Dunn M."/>
            <person name="Hung S."/>
            <person name="Kawahara F."/>
            <person name="Miranda-Saavedra D."/>
            <person name="Mourier T."/>
            <person name="Nagra H."/>
            <person name="Otto T.D."/>
            <person name="Rawlings N."/>
            <person name="Sanchez A."/>
            <person name="Sanders M."/>
            <person name="Subramaniam C."/>
            <person name="Tay Y."/>
            <person name="Dear P."/>
            <person name="Doerig C."/>
            <person name="Gruber A."/>
            <person name="Parkinson J."/>
            <person name="Shirley M."/>
            <person name="Wan K.L."/>
            <person name="Berriman M."/>
            <person name="Tomley F."/>
            <person name="Pain A."/>
        </authorList>
    </citation>
    <scope>NUCLEOTIDE SEQUENCE [LARGE SCALE GENOMIC DNA]</scope>
    <source>
        <strain evidence="8">Weybridge</strain>
    </source>
</reference>
<evidence type="ECO:0000256" key="5">
    <source>
        <dbReference type="PROSITE-ProRule" id="PRU00176"/>
    </source>
</evidence>
<dbReference type="Gene3D" id="3.30.70.330">
    <property type="match status" value="1"/>
</dbReference>
<name>U6M558_EIMMA</name>
<keyword evidence="3" id="KW-0539">Nucleus</keyword>
<dbReference type="InterPro" id="IPR012677">
    <property type="entry name" value="Nucleotide-bd_a/b_plait_sf"/>
</dbReference>
<dbReference type="GeneID" id="25339568"/>
<evidence type="ECO:0000313" key="8">
    <source>
        <dbReference type="EMBL" id="CDJ59156.1"/>
    </source>
</evidence>
<dbReference type="VEuPathDB" id="ToxoDB:EMWEY_00055820"/>
<gene>
    <name evidence="8" type="ORF">EMWEY_00055820</name>
</gene>
<dbReference type="PANTHER" id="PTHR13952:SF5">
    <property type="entry name" value="U1 SMALL NUCLEAR RIBONUCLEOPROTEIN 70 KDA"/>
    <property type="match status" value="1"/>
</dbReference>
<dbReference type="EMBL" id="HG720135">
    <property type="protein sequence ID" value="CDJ59156.1"/>
    <property type="molecule type" value="Genomic_DNA"/>
</dbReference>
<dbReference type="CDD" id="cd12236">
    <property type="entry name" value="RRM_snRNP70"/>
    <property type="match status" value="1"/>
</dbReference>
<evidence type="ECO:0000256" key="2">
    <source>
        <dbReference type="ARBA" id="ARBA00022884"/>
    </source>
</evidence>
<accession>U6M558</accession>
<keyword evidence="4 8" id="KW-0687">Ribonucleoprotein</keyword>
<evidence type="ECO:0000256" key="1">
    <source>
        <dbReference type="ARBA" id="ARBA00004123"/>
    </source>
</evidence>
<dbReference type="AlphaFoldDB" id="U6M558"/>
<feature type="compositionally biased region" description="Basic and acidic residues" evidence="6">
    <location>
        <begin position="287"/>
        <end position="298"/>
    </location>
</feature>